<comment type="similarity">
    <text evidence="1">Belongs to the PPR family. P subfamily.</text>
</comment>
<dbReference type="PANTHER" id="PTHR47941">
    <property type="entry name" value="PENTATRICOPEPTIDE REPEAT-CONTAINING PROTEIN 3, MITOCHONDRIAL"/>
    <property type="match status" value="1"/>
</dbReference>
<dbReference type="PROSITE" id="PS51375">
    <property type="entry name" value="PPR"/>
    <property type="match status" value="2"/>
</dbReference>
<evidence type="ECO:0000313" key="4">
    <source>
        <dbReference type="EMBL" id="KAK6911238.1"/>
    </source>
</evidence>
<accession>A0AAN8YVI6</accession>
<feature type="repeat" description="PPR" evidence="3">
    <location>
        <begin position="146"/>
        <end position="180"/>
    </location>
</feature>
<evidence type="ECO:0000256" key="1">
    <source>
        <dbReference type="ARBA" id="ARBA00007626"/>
    </source>
</evidence>
<keyword evidence="5" id="KW-1185">Reference proteome</keyword>
<dbReference type="NCBIfam" id="TIGR00756">
    <property type="entry name" value="PPR"/>
    <property type="match status" value="2"/>
</dbReference>
<proteinExistence type="inferred from homology"/>
<feature type="repeat" description="PPR" evidence="3">
    <location>
        <begin position="181"/>
        <end position="215"/>
    </location>
</feature>
<protein>
    <submittedName>
        <fullName evidence="4">Pentatricopeptide repeat</fullName>
    </submittedName>
</protein>
<dbReference type="Gene3D" id="1.25.40.10">
    <property type="entry name" value="Tetratricopeptide repeat domain"/>
    <property type="match status" value="2"/>
</dbReference>
<comment type="caution">
    <text evidence="4">The sequence shown here is derived from an EMBL/GenBank/DDBJ whole genome shotgun (WGS) entry which is preliminary data.</text>
</comment>
<evidence type="ECO:0000256" key="3">
    <source>
        <dbReference type="PROSITE-ProRule" id="PRU00708"/>
    </source>
</evidence>
<dbReference type="InterPro" id="IPR011990">
    <property type="entry name" value="TPR-like_helical_dom_sf"/>
</dbReference>
<dbReference type="Proteomes" id="UP001370490">
    <property type="component" value="Unassembled WGS sequence"/>
</dbReference>
<dbReference type="InterPro" id="IPR002885">
    <property type="entry name" value="PPR_rpt"/>
</dbReference>
<name>A0AAN8YVI6_9MAGN</name>
<sequence>MGRRAKVAAIRSPRICFMISGTNSVIQFLHYHCTFANDTDWAVTQKCKSGFPVLRLIARMQHYASVISLFKRLDFLGIRSDFIALGVVLNCYYELEMAMFGFSILGKMFDYRPDEVTYSTMTKGLSRVGNNSAAIDLLDIKNFLVSIVGYNTTIDGLCKSGLVSDVLNLFRAMLGKGIFPGVVSHTSLIAGVCGLGQFREARRLLSEMRDKGIEPDLVTYGILVNE</sequence>
<dbReference type="Pfam" id="PF01535">
    <property type="entry name" value="PPR"/>
    <property type="match status" value="2"/>
</dbReference>
<dbReference type="Pfam" id="PF13041">
    <property type="entry name" value="PPR_2"/>
    <property type="match status" value="1"/>
</dbReference>
<dbReference type="AlphaFoldDB" id="A0AAN8YVI6"/>
<evidence type="ECO:0000313" key="5">
    <source>
        <dbReference type="Proteomes" id="UP001370490"/>
    </source>
</evidence>
<evidence type="ECO:0000256" key="2">
    <source>
        <dbReference type="ARBA" id="ARBA00022737"/>
    </source>
</evidence>
<gene>
    <name evidence="4" type="ORF">RJ641_023331</name>
</gene>
<dbReference type="EMBL" id="JBAMMX010000028">
    <property type="protein sequence ID" value="KAK6911238.1"/>
    <property type="molecule type" value="Genomic_DNA"/>
</dbReference>
<keyword evidence="2" id="KW-0677">Repeat</keyword>
<reference evidence="4 5" key="1">
    <citation type="submission" date="2023-12" db="EMBL/GenBank/DDBJ databases">
        <title>A high-quality genome assembly for Dillenia turbinata (Dilleniales).</title>
        <authorList>
            <person name="Chanderbali A."/>
        </authorList>
    </citation>
    <scope>NUCLEOTIDE SEQUENCE [LARGE SCALE GENOMIC DNA]</scope>
    <source>
        <strain evidence="4">LSX21</strain>
        <tissue evidence="4">Leaf</tissue>
    </source>
</reference>
<organism evidence="4 5">
    <name type="scientific">Dillenia turbinata</name>
    <dbReference type="NCBI Taxonomy" id="194707"/>
    <lineage>
        <taxon>Eukaryota</taxon>
        <taxon>Viridiplantae</taxon>
        <taxon>Streptophyta</taxon>
        <taxon>Embryophyta</taxon>
        <taxon>Tracheophyta</taxon>
        <taxon>Spermatophyta</taxon>
        <taxon>Magnoliopsida</taxon>
        <taxon>eudicotyledons</taxon>
        <taxon>Gunneridae</taxon>
        <taxon>Pentapetalae</taxon>
        <taxon>Dilleniales</taxon>
        <taxon>Dilleniaceae</taxon>
        <taxon>Dillenia</taxon>
    </lineage>
</organism>